<dbReference type="Proteomes" id="UP000266273">
    <property type="component" value="Unassembled WGS sequence"/>
</dbReference>
<keyword evidence="7" id="KW-1185">Reference proteome</keyword>
<reference evidence="6 7" key="1">
    <citation type="submission" date="2018-08" db="EMBL/GenBank/DDBJ databases">
        <title>Genomic Encyclopedia of Archaeal and Bacterial Type Strains, Phase II (KMG-II): from individual species to whole genera.</title>
        <authorList>
            <person name="Goeker M."/>
        </authorList>
    </citation>
    <scope>NUCLEOTIDE SEQUENCE [LARGE SCALE GENOMIC DNA]</scope>
    <source>
        <strain evidence="6 7">DSM 5002</strain>
    </source>
</reference>
<dbReference type="OrthoDB" id="5290997at2"/>
<keyword evidence="4" id="KW-1133">Transmembrane helix</keyword>
<dbReference type="SUPFAM" id="SSF69593">
    <property type="entry name" value="Glycerol-3-phosphate (1)-acyltransferase"/>
    <property type="match status" value="1"/>
</dbReference>
<dbReference type="GO" id="GO:0006654">
    <property type="term" value="P:phosphatidic acid biosynthetic process"/>
    <property type="evidence" value="ECO:0007669"/>
    <property type="project" value="TreeGrafter"/>
</dbReference>
<evidence type="ECO:0000256" key="4">
    <source>
        <dbReference type="SAM" id="Phobius"/>
    </source>
</evidence>
<dbReference type="AlphaFoldDB" id="A0A397PGB4"/>
<dbReference type="CDD" id="cd07989">
    <property type="entry name" value="LPLAT_AGPAT-like"/>
    <property type="match status" value="1"/>
</dbReference>
<evidence type="ECO:0000313" key="7">
    <source>
        <dbReference type="Proteomes" id="UP000266273"/>
    </source>
</evidence>
<dbReference type="PANTHER" id="PTHR10434">
    <property type="entry name" value="1-ACYL-SN-GLYCEROL-3-PHOSPHATE ACYLTRANSFERASE"/>
    <property type="match status" value="1"/>
</dbReference>
<dbReference type="PANTHER" id="PTHR10434:SF40">
    <property type="entry name" value="1-ACYL-SN-GLYCEROL-3-PHOSPHATE ACYLTRANSFERASE"/>
    <property type="match status" value="1"/>
</dbReference>
<keyword evidence="2 6" id="KW-0808">Transferase</keyword>
<evidence type="ECO:0000259" key="5">
    <source>
        <dbReference type="SMART" id="SM00563"/>
    </source>
</evidence>
<accession>A0A397PGB4</accession>
<sequence>MLRSIAFHAAFYLTTILFMLFGLPLFFAPRSWVLWAWKLHTRTIILLLRWIGRVDMEVRGLERLPEGGYIVASKHQSAWDTIAPMAYLPDPAVILKKELMDIPLYGQFARKLGMIPVRRDHGAVALREMARIARTRAKEGRQVFIFPEGTRRAPGAPPDYKPGVVLLYEELDAPCVPLALNSGLYWPRHAWRLNPGTIIMEFLEPIPPGLPREEFRRRLIEATERGTARLVSEGQVQSRLQRNAA</sequence>
<dbReference type="Pfam" id="PF01553">
    <property type="entry name" value="Acyltransferase"/>
    <property type="match status" value="1"/>
</dbReference>
<organism evidence="6 7">
    <name type="scientific">Dichotomicrobium thermohalophilum</name>
    <dbReference type="NCBI Taxonomy" id="933063"/>
    <lineage>
        <taxon>Bacteria</taxon>
        <taxon>Pseudomonadati</taxon>
        <taxon>Pseudomonadota</taxon>
        <taxon>Alphaproteobacteria</taxon>
        <taxon>Hyphomicrobiales</taxon>
        <taxon>Hyphomicrobiaceae</taxon>
        <taxon>Dichotomicrobium</taxon>
    </lineage>
</organism>
<dbReference type="SMART" id="SM00563">
    <property type="entry name" value="PlsC"/>
    <property type="match status" value="1"/>
</dbReference>
<comment type="pathway">
    <text evidence="1">Lipid metabolism.</text>
</comment>
<dbReference type="RefSeq" id="WP_147361546.1">
    <property type="nucleotide sequence ID" value="NZ_QXDF01000002.1"/>
</dbReference>
<evidence type="ECO:0000256" key="2">
    <source>
        <dbReference type="ARBA" id="ARBA00022679"/>
    </source>
</evidence>
<keyword evidence="3 6" id="KW-0012">Acyltransferase</keyword>
<feature type="transmembrane region" description="Helical" evidence="4">
    <location>
        <begin position="7"/>
        <end position="26"/>
    </location>
</feature>
<gene>
    <name evidence="6" type="ORF">BXY53_2057</name>
</gene>
<keyword evidence="4" id="KW-0812">Transmembrane</keyword>
<evidence type="ECO:0000256" key="1">
    <source>
        <dbReference type="ARBA" id="ARBA00005189"/>
    </source>
</evidence>
<protein>
    <submittedName>
        <fullName evidence="6">1-acyl-sn-glycerol-3-phosphate acyltransferase</fullName>
    </submittedName>
</protein>
<evidence type="ECO:0000256" key="3">
    <source>
        <dbReference type="ARBA" id="ARBA00023315"/>
    </source>
</evidence>
<evidence type="ECO:0000313" key="6">
    <source>
        <dbReference type="EMBL" id="RIA47503.1"/>
    </source>
</evidence>
<dbReference type="GO" id="GO:0003841">
    <property type="term" value="F:1-acylglycerol-3-phosphate O-acyltransferase activity"/>
    <property type="evidence" value="ECO:0007669"/>
    <property type="project" value="TreeGrafter"/>
</dbReference>
<comment type="caution">
    <text evidence="6">The sequence shown here is derived from an EMBL/GenBank/DDBJ whole genome shotgun (WGS) entry which is preliminary data.</text>
</comment>
<dbReference type="InterPro" id="IPR002123">
    <property type="entry name" value="Plipid/glycerol_acylTrfase"/>
</dbReference>
<name>A0A397PGB4_9HYPH</name>
<keyword evidence="4" id="KW-0472">Membrane</keyword>
<dbReference type="EMBL" id="QXDF01000002">
    <property type="protein sequence ID" value="RIA47503.1"/>
    <property type="molecule type" value="Genomic_DNA"/>
</dbReference>
<feature type="domain" description="Phospholipid/glycerol acyltransferase" evidence="5">
    <location>
        <begin position="69"/>
        <end position="183"/>
    </location>
</feature>
<proteinExistence type="predicted"/>